<sequence length="1388" mass="149212">MLKRLKLPLLLAFVLGTTLGVWYFLPSTETVDYQNMSLAELAQLAEEKPLEFPKQSGIDQAMLQDFRMTRSLKSNDIPVEEKVKAYAYAKDLLKKKATQRNVENVTWTERGPSNVGGRTRALMFDPNDASGNKVWAGGISGGLWYTNDVTDSDAEWIAVDDFMANLAISAIAYDPTNTQTFYMGTGEGWFNGGAVRGAGIWKSTDGGDTWNVLASTSNNSTFYYTQKIVVLGDGTVLAATHDGIMRSTDGGSSWTNVQASARGADIEVASNGTIYAAQGIFQAGSIRKSTDNGQTWTIITPSGSGGQRIELAVAPSDPNIVYAVASTNNGNVAWFKKTEDGGSSWTDLTIPMMIDGSGSDFARGQGWYDLILAVYPDDPTDVLVGGIDLHKTTDGGATWFGVSHWYGGFGEPEVHADQHAMQFKPGTTNEIIFGNDGGVYYSDDINTDNPSFSHTVNGYNVTQFYACAMANNLSNTYLAGSQDNGTHLFTEAGINATREVTGGDGAYCFINQEDANIMITSYVYDNYYVSKNGGQTFSDLPGGDDIGSFINPTEYDSKQDILYASAGNNQMIRITGVGTSASRSIVSVSIGGARISHIKVSPHTDNTLFVGTTGGRIFRLENAHETPEITEISTGIQGGVNISSIDVGSSNDKLIATVSNYDATSVYLSDDAGANWTSKEGDLPNIPVRWALFNPLNTNEVLIATELGVWATTDINATTVAWTPAVAGLANVRCDMLKYRGSDGQVAIATHGRGLFTMNAFEANPNPAANFTANKTTTYTGTEIAFTDASANSDNSWSWDFGDGNTSTEQNPIHIYTEPGVYTVSLSIANGGDVKVRESYISIIPSYGPSYLISDGGDFESNVSDFLVEKLGGTAFEYGSSTVSGKNGTSSGANAWVTGISENRYQHNSTSNLYTPLFTIGSNQTILSFKAKYGFESEWDGFIVQYTLDKGESWIRLGDQVAEGWYDMLTISDNVVFPPNTPFFSGTTNNTFVTKSFDISQFAGQEVGFRFSFRTDPASDDVGLVIDDFSVEALNAAYTASTAVTWVGKEVSFSDASISPNNDWSWDFGDNTTSQSQNPSHTYTEAGVYTVRLTVDGGNSSTTKTITVLPDATELLSLSNGGDLEFGGLLFAAENISGTPFELKKGSLLGTSSADLAWTIAGGAENYASSTHAMVYTANYDLSAAQNIALKFKLNSKVGDSFDGLQVQYSLNKGDTWQILGNTIANLWYTGSVSNGVFENGSSIFTGNSNGFEHKQYILDELLGESSVAFRFVFKSDESQNDKGLAIDDIEIGEPIDFFTGIAAPSSSRLEAYPNPVQNQLTLVNHSGAGLYQVVLADVHGKVVQQMSFVQAAESQSIELNMASLPSGIYFVKVQGKGNLVVKKLIKE</sequence>
<accession>A0ABT8F5M8</accession>
<dbReference type="Gene3D" id="2.60.120.260">
    <property type="entry name" value="Galactose-binding domain-like"/>
    <property type="match status" value="2"/>
</dbReference>
<comment type="caution">
    <text evidence="2">The sequence shown here is derived from an EMBL/GenBank/DDBJ whole genome shotgun (WGS) entry which is preliminary data.</text>
</comment>
<evidence type="ECO:0000259" key="1">
    <source>
        <dbReference type="PROSITE" id="PS50093"/>
    </source>
</evidence>
<dbReference type="CDD" id="cd00146">
    <property type="entry name" value="PKD"/>
    <property type="match status" value="2"/>
</dbReference>
<gene>
    <name evidence="2" type="ORF">QWY31_09130</name>
</gene>
<dbReference type="SUPFAM" id="SSF110296">
    <property type="entry name" value="Oligoxyloglucan reducing end-specific cellobiohydrolase"/>
    <property type="match status" value="2"/>
</dbReference>
<dbReference type="InterPro" id="IPR049419">
    <property type="entry name" value="Reelin_subrepeat-B"/>
</dbReference>
<dbReference type="Gene3D" id="2.60.40.10">
    <property type="entry name" value="Immunoglobulins"/>
    <property type="match status" value="2"/>
</dbReference>
<dbReference type="CDD" id="cd15482">
    <property type="entry name" value="Sialidase_non-viral"/>
    <property type="match status" value="1"/>
</dbReference>
<dbReference type="InterPro" id="IPR052025">
    <property type="entry name" value="Xyloglucanase_GH74"/>
</dbReference>
<dbReference type="SUPFAM" id="SSF49299">
    <property type="entry name" value="PKD domain"/>
    <property type="match status" value="2"/>
</dbReference>
<dbReference type="PANTHER" id="PTHR43739">
    <property type="entry name" value="XYLOGLUCANASE (EUROFUNG)"/>
    <property type="match status" value="1"/>
</dbReference>
<dbReference type="InterPro" id="IPR013783">
    <property type="entry name" value="Ig-like_fold"/>
</dbReference>
<dbReference type="InterPro" id="IPR015943">
    <property type="entry name" value="WD40/YVTN_repeat-like_dom_sf"/>
</dbReference>
<name>A0ABT8F5M8_9BACT</name>
<evidence type="ECO:0000313" key="3">
    <source>
        <dbReference type="Proteomes" id="UP001168552"/>
    </source>
</evidence>
<reference evidence="2" key="1">
    <citation type="submission" date="2023-06" db="EMBL/GenBank/DDBJ databases">
        <title>Cytophagales bacterium Strain LB-30, isolated from soil.</title>
        <authorList>
            <person name="Liu B."/>
        </authorList>
    </citation>
    <scope>NUCLEOTIDE SEQUENCE</scope>
    <source>
        <strain evidence="2">LB-30</strain>
    </source>
</reference>
<proteinExistence type="predicted"/>
<protein>
    <submittedName>
        <fullName evidence="2">PKD domain-containing protein</fullName>
    </submittedName>
</protein>
<dbReference type="PROSITE" id="PS50093">
    <property type="entry name" value="PKD"/>
    <property type="match status" value="2"/>
</dbReference>
<organism evidence="2 3">
    <name type="scientific">Shiella aurantiaca</name>
    <dbReference type="NCBI Taxonomy" id="3058365"/>
    <lineage>
        <taxon>Bacteria</taxon>
        <taxon>Pseudomonadati</taxon>
        <taxon>Bacteroidota</taxon>
        <taxon>Cytophagia</taxon>
        <taxon>Cytophagales</taxon>
        <taxon>Shiellaceae</taxon>
        <taxon>Shiella</taxon>
    </lineage>
</organism>
<dbReference type="InterPro" id="IPR000601">
    <property type="entry name" value="PKD_dom"/>
</dbReference>
<dbReference type="EMBL" id="JAUHJS010000004">
    <property type="protein sequence ID" value="MDN4165664.1"/>
    <property type="molecule type" value="Genomic_DNA"/>
</dbReference>
<dbReference type="SMART" id="SM00089">
    <property type="entry name" value="PKD"/>
    <property type="match status" value="2"/>
</dbReference>
<dbReference type="NCBIfam" id="TIGR04183">
    <property type="entry name" value="Por_Secre_tail"/>
    <property type="match status" value="1"/>
</dbReference>
<dbReference type="Gene3D" id="2.130.10.10">
    <property type="entry name" value="YVTN repeat-like/Quinoprotein amine dehydrogenase"/>
    <property type="match status" value="3"/>
</dbReference>
<dbReference type="Pfam" id="PF18911">
    <property type="entry name" value="PKD_4"/>
    <property type="match status" value="2"/>
</dbReference>
<dbReference type="Pfam" id="PF20773">
    <property type="entry name" value="InhA-like_MAM"/>
    <property type="match status" value="1"/>
</dbReference>
<feature type="domain" description="PKD" evidence="1">
    <location>
        <begin position="1034"/>
        <end position="1108"/>
    </location>
</feature>
<dbReference type="InterPro" id="IPR035986">
    <property type="entry name" value="PKD_dom_sf"/>
</dbReference>
<dbReference type="InterPro" id="IPR022409">
    <property type="entry name" value="PKD/Chitinase_dom"/>
</dbReference>
<dbReference type="RefSeq" id="WP_320004194.1">
    <property type="nucleotide sequence ID" value="NZ_JAUHJS010000004.1"/>
</dbReference>
<dbReference type="Pfam" id="PF18962">
    <property type="entry name" value="Por_Secre_tail"/>
    <property type="match status" value="1"/>
</dbReference>
<evidence type="ECO:0000313" key="2">
    <source>
        <dbReference type="EMBL" id="MDN4165664.1"/>
    </source>
</evidence>
<dbReference type="InterPro" id="IPR026444">
    <property type="entry name" value="Secre_tail"/>
</dbReference>
<dbReference type="Proteomes" id="UP001168552">
    <property type="component" value="Unassembled WGS sequence"/>
</dbReference>
<keyword evidence="3" id="KW-1185">Reference proteome</keyword>
<feature type="domain" description="PKD" evidence="1">
    <location>
        <begin position="767"/>
        <end position="830"/>
    </location>
</feature>
<dbReference type="Pfam" id="PF21471">
    <property type="entry name" value="Reelin_subrepeat-B"/>
    <property type="match status" value="1"/>
</dbReference>
<dbReference type="PANTHER" id="PTHR43739:SF5">
    <property type="entry name" value="EXO-ALPHA-SIALIDASE"/>
    <property type="match status" value="1"/>
</dbReference>